<feature type="transmembrane region" description="Helical" evidence="6">
    <location>
        <begin position="267"/>
        <end position="288"/>
    </location>
</feature>
<sequence>MTTTNARAALLRNPNFRWLIGGGVLSMLGDQFTLIALPWLVLRLTDDPAALGVVLALMGVPRAVFILVGGALVDRYSPKSVALLSKVVSAGLLGLLAALTLSGHPQLWQVNLLALGIGLAQAFGIPSATSLMPQAVERTHLQASNGMMMSLRQLSMLAGPLLAALLIALAGGSASEGTSLRALGYAFAFDCATFLVSTWTLMQVRLLADAKREPEGQLLRSIGAGLAMVWRDVPLRSCLMYWGVVSFLIGGATQVALPVLARDHMQGASAFGVLMAAHGAGALAGMIASSVFGKRSMGRFGLLVLGVDAVAGMLLAPLGMVESLWQGVLLLALIGALGGFIQVAVFTWLQGRVPPQMMGRAMSIFMFILMGLAPLSAACTGYLLRYVSLPELFGASGVVLILLAAAAWLMTPIGQIGTESRNPA</sequence>
<accession>A0A4Y9SN44</accession>
<keyword evidence="3 6" id="KW-0812">Transmembrane</keyword>
<feature type="transmembrane region" description="Helical" evidence="6">
    <location>
        <begin position="154"/>
        <end position="171"/>
    </location>
</feature>
<dbReference type="PANTHER" id="PTHR23513">
    <property type="entry name" value="INTEGRAL MEMBRANE EFFLUX PROTEIN-RELATED"/>
    <property type="match status" value="1"/>
</dbReference>
<comment type="subcellular location">
    <subcellularLocation>
        <location evidence="1">Cell membrane</location>
        <topology evidence="1">Multi-pass membrane protein</topology>
    </subcellularLocation>
</comment>
<dbReference type="CDD" id="cd06173">
    <property type="entry name" value="MFS_MefA_like"/>
    <property type="match status" value="1"/>
</dbReference>
<feature type="transmembrane region" description="Helical" evidence="6">
    <location>
        <begin position="113"/>
        <end position="133"/>
    </location>
</feature>
<evidence type="ECO:0000313" key="7">
    <source>
        <dbReference type="EMBL" id="TFW28080.1"/>
    </source>
</evidence>
<feature type="transmembrane region" description="Helical" evidence="6">
    <location>
        <begin position="392"/>
        <end position="411"/>
    </location>
</feature>
<organism evidence="7 8">
    <name type="scientific">Zemynaea arenosa</name>
    <dbReference type="NCBI Taxonomy" id="2561931"/>
    <lineage>
        <taxon>Bacteria</taxon>
        <taxon>Pseudomonadati</taxon>
        <taxon>Pseudomonadota</taxon>
        <taxon>Betaproteobacteria</taxon>
        <taxon>Burkholderiales</taxon>
        <taxon>Oxalobacteraceae</taxon>
        <taxon>Telluria group</taxon>
        <taxon>Zemynaea</taxon>
    </lineage>
</organism>
<dbReference type="Gene3D" id="1.20.1250.20">
    <property type="entry name" value="MFS general substrate transporter like domains"/>
    <property type="match status" value="1"/>
</dbReference>
<dbReference type="EMBL" id="SPVF01000040">
    <property type="protein sequence ID" value="TFW28080.1"/>
    <property type="molecule type" value="Genomic_DNA"/>
</dbReference>
<keyword evidence="5 6" id="KW-0472">Membrane</keyword>
<dbReference type="AlphaFoldDB" id="A0A4Y9SN44"/>
<dbReference type="Pfam" id="PF07690">
    <property type="entry name" value="MFS_1"/>
    <property type="match status" value="1"/>
</dbReference>
<evidence type="ECO:0000256" key="4">
    <source>
        <dbReference type="ARBA" id="ARBA00022989"/>
    </source>
</evidence>
<keyword evidence="2" id="KW-1003">Cell membrane</keyword>
<protein>
    <submittedName>
        <fullName evidence="7">MFS transporter</fullName>
    </submittedName>
</protein>
<feature type="transmembrane region" description="Helical" evidence="6">
    <location>
        <begin position="183"/>
        <end position="202"/>
    </location>
</feature>
<feature type="transmembrane region" description="Helical" evidence="6">
    <location>
        <begin position="324"/>
        <end position="349"/>
    </location>
</feature>
<dbReference type="RefSeq" id="WP_135205732.1">
    <property type="nucleotide sequence ID" value="NZ_SPVF01000040.1"/>
</dbReference>
<evidence type="ECO:0000313" key="8">
    <source>
        <dbReference type="Proteomes" id="UP000298438"/>
    </source>
</evidence>
<feature type="transmembrane region" description="Helical" evidence="6">
    <location>
        <begin position="361"/>
        <end position="386"/>
    </location>
</feature>
<proteinExistence type="predicted"/>
<evidence type="ECO:0000256" key="6">
    <source>
        <dbReference type="SAM" id="Phobius"/>
    </source>
</evidence>
<gene>
    <name evidence="7" type="ORF">E4L96_02890</name>
</gene>
<feature type="transmembrane region" description="Helical" evidence="6">
    <location>
        <begin position="16"/>
        <end position="37"/>
    </location>
</feature>
<comment type="caution">
    <text evidence="7">The sequence shown here is derived from an EMBL/GenBank/DDBJ whole genome shotgun (WGS) entry which is preliminary data.</text>
</comment>
<name>A0A4Y9SN44_9BURK</name>
<evidence type="ECO:0000256" key="1">
    <source>
        <dbReference type="ARBA" id="ARBA00004651"/>
    </source>
</evidence>
<dbReference type="InterPro" id="IPR036259">
    <property type="entry name" value="MFS_trans_sf"/>
</dbReference>
<dbReference type="GO" id="GO:0022857">
    <property type="term" value="F:transmembrane transporter activity"/>
    <property type="evidence" value="ECO:0007669"/>
    <property type="project" value="InterPro"/>
</dbReference>
<dbReference type="GO" id="GO:0005886">
    <property type="term" value="C:plasma membrane"/>
    <property type="evidence" value="ECO:0007669"/>
    <property type="project" value="UniProtKB-SubCell"/>
</dbReference>
<feature type="transmembrane region" description="Helical" evidence="6">
    <location>
        <begin position="238"/>
        <end position="261"/>
    </location>
</feature>
<dbReference type="SUPFAM" id="SSF103473">
    <property type="entry name" value="MFS general substrate transporter"/>
    <property type="match status" value="1"/>
</dbReference>
<feature type="transmembrane region" description="Helical" evidence="6">
    <location>
        <begin position="300"/>
        <end position="318"/>
    </location>
</feature>
<dbReference type="OrthoDB" id="69054at2"/>
<evidence type="ECO:0000256" key="5">
    <source>
        <dbReference type="ARBA" id="ARBA00023136"/>
    </source>
</evidence>
<dbReference type="Proteomes" id="UP000298438">
    <property type="component" value="Unassembled WGS sequence"/>
</dbReference>
<evidence type="ECO:0000256" key="3">
    <source>
        <dbReference type="ARBA" id="ARBA00022692"/>
    </source>
</evidence>
<feature type="transmembrane region" description="Helical" evidence="6">
    <location>
        <begin position="49"/>
        <end position="73"/>
    </location>
</feature>
<keyword evidence="4 6" id="KW-1133">Transmembrane helix</keyword>
<feature type="transmembrane region" description="Helical" evidence="6">
    <location>
        <begin position="80"/>
        <end position="101"/>
    </location>
</feature>
<dbReference type="PANTHER" id="PTHR23513:SF6">
    <property type="entry name" value="MAJOR FACILITATOR SUPERFAMILY ASSOCIATED DOMAIN-CONTAINING PROTEIN"/>
    <property type="match status" value="1"/>
</dbReference>
<keyword evidence="8" id="KW-1185">Reference proteome</keyword>
<evidence type="ECO:0000256" key="2">
    <source>
        <dbReference type="ARBA" id="ARBA00022475"/>
    </source>
</evidence>
<reference evidence="7 8" key="1">
    <citation type="submission" date="2019-03" db="EMBL/GenBank/DDBJ databases">
        <title>Draft Genome Sequence of Massilia arenosa sp. nov., a Novel Massilia Species Isolated from a Sandy-loam Maize Soil.</title>
        <authorList>
            <person name="Raths R."/>
            <person name="Peta V."/>
            <person name="Bucking H."/>
        </authorList>
    </citation>
    <scope>NUCLEOTIDE SEQUENCE [LARGE SCALE GENOMIC DNA]</scope>
    <source>
        <strain evidence="7 8">MC02</strain>
    </source>
</reference>
<dbReference type="InterPro" id="IPR011701">
    <property type="entry name" value="MFS"/>
</dbReference>